<dbReference type="RefSeq" id="WP_148603201.1">
    <property type="nucleotide sequence ID" value="NZ_RXYB01000006.1"/>
</dbReference>
<sequence>MIKKIVEQPEIYSVYIPLPNNPLKNLNCYVMKTDAGNLVVDTGFNQPECFEALTEGLRELNVDMNNTTLFLTHIHSDHTGLIERIRTEKTRVIIGAKDYDYFSRSLSGNVWKLFNQRFIAEGFPESDVYAQEKVNPAVVYALKNLFKATPINDGESFFIGNYEFECVLTPGHTPGHTCLYLKNEKIMFLGDHVLFDISPNITCWPYVKDSLNDYLTSLDKIATYDIRVALPAHRNNKMDVYERIVQLKKHHAERIESTLDIVKKKEYQNAYEIAGQLKWSLRGKTWDECPIQQKWFAVGETMSHLDYLVERNRIVKIKDGKMFVYRAK</sequence>
<dbReference type="SUPFAM" id="SSF56281">
    <property type="entry name" value="Metallo-hydrolase/oxidoreductase"/>
    <property type="match status" value="1"/>
</dbReference>
<dbReference type="PANTHER" id="PTHR23131:SF4">
    <property type="entry name" value="METALLO-BETA-LACTAMASE SUPERFAMILY POTEIN"/>
    <property type="match status" value="1"/>
</dbReference>
<dbReference type="InterPro" id="IPR050662">
    <property type="entry name" value="Sec-metab_biosynth-thioest"/>
</dbReference>
<dbReference type="InterPro" id="IPR001279">
    <property type="entry name" value="Metallo-B-lactamas"/>
</dbReference>
<name>A0ABR6WKC6_9FIRM</name>
<gene>
    <name evidence="2" type="ORF">GH807_07905</name>
</gene>
<protein>
    <submittedName>
        <fullName evidence="2">MBL fold metallo-hydrolase</fullName>
    </submittedName>
</protein>
<evidence type="ECO:0000259" key="1">
    <source>
        <dbReference type="SMART" id="SM00849"/>
    </source>
</evidence>
<dbReference type="Gene3D" id="1.10.10.10">
    <property type="entry name" value="Winged helix-like DNA-binding domain superfamily/Winged helix DNA-binding domain"/>
    <property type="match status" value="1"/>
</dbReference>
<dbReference type="Proteomes" id="UP000653358">
    <property type="component" value="Unassembled WGS sequence"/>
</dbReference>
<reference evidence="2 3" key="1">
    <citation type="journal article" date="2020" name="mSystems">
        <title>Defining Genomic and Predicted Metabolic Features of the Acetobacterium Genus.</title>
        <authorList>
            <person name="Ross D.E."/>
            <person name="Marshall C.W."/>
            <person name="Gulliver D."/>
            <person name="May H.D."/>
            <person name="Norman R.S."/>
        </authorList>
    </citation>
    <scope>NUCLEOTIDE SEQUENCE [LARGE SCALE GENOMIC DNA]</scope>
    <source>
        <strain evidence="2 3">DSM 9173</strain>
    </source>
</reference>
<accession>A0ABR6WKC6</accession>
<dbReference type="InterPro" id="IPR036388">
    <property type="entry name" value="WH-like_DNA-bd_sf"/>
</dbReference>
<evidence type="ECO:0000313" key="3">
    <source>
        <dbReference type="Proteomes" id="UP000653358"/>
    </source>
</evidence>
<dbReference type="CDD" id="cd07725">
    <property type="entry name" value="TTHA1429-like_MBL-fold"/>
    <property type="match status" value="1"/>
</dbReference>
<feature type="domain" description="Metallo-beta-lactamase" evidence="1">
    <location>
        <begin position="25"/>
        <end position="233"/>
    </location>
</feature>
<comment type="caution">
    <text evidence="2">The sequence shown here is derived from an EMBL/GenBank/DDBJ whole genome shotgun (WGS) entry which is preliminary data.</text>
</comment>
<dbReference type="Pfam" id="PF00753">
    <property type="entry name" value="Lactamase_B"/>
    <property type="match status" value="1"/>
</dbReference>
<evidence type="ECO:0000313" key="2">
    <source>
        <dbReference type="EMBL" id="MBC3796968.1"/>
    </source>
</evidence>
<dbReference type="Gene3D" id="3.60.15.10">
    <property type="entry name" value="Ribonuclease Z/Hydroxyacylglutathione hydrolase-like"/>
    <property type="match status" value="1"/>
</dbReference>
<keyword evidence="3" id="KW-1185">Reference proteome</keyword>
<dbReference type="PANTHER" id="PTHR23131">
    <property type="entry name" value="ENDORIBONUCLEASE LACTB2"/>
    <property type="match status" value="1"/>
</dbReference>
<dbReference type="SMART" id="SM00849">
    <property type="entry name" value="Lactamase_B"/>
    <property type="match status" value="1"/>
</dbReference>
<organism evidence="2 3">
    <name type="scientific">Acetobacterium tundrae</name>
    <dbReference type="NCBI Taxonomy" id="132932"/>
    <lineage>
        <taxon>Bacteria</taxon>
        <taxon>Bacillati</taxon>
        <taxon>Bacillota</taxon>
        <taxon>Clostridia</taxon>
        <taxon>Eubacteriales</taxon>
        <taxon>Eubacteriaceae</taxon>
        <taxon>Acetobacterium</taxon>
    </lineage>
</organism>
<proteinExistence type="predicted"/>
<dbReference type="InterPro" id="IPR036866">
    <property type="entry name" value="RibonucZ/Hydroxyglut_hydro"/>
</dbReference>
<dbReference type="EMBL" id="WJBB01000007">
    <property type="protein sequence ID" value="MBC3796968.1"/>
    <property type="molecule type" value="Genomic_DNA"/>
</dbReference>